<gene>
    <name evidence="2" type="ORF">Daesc_008668</name>
</gene>
<proteinExistence type="predicted"/>
<feature type="region of interest" description="Disordered" evidence="1">
    <location>
        <begin position="202"/>
        <end position="345"/>
    </location>
</feature>
<feature type="region of interest" description="Disordered" evidence="1">
    <location>
        <begin position="28"/>
        <end position="77"/>
    </location>
</feature>
<dbReference type="Proteomes" id="UP001369815">
    <property type="component" value="Unassembled WGS sequence"/>
</dbReference>
<feature type="compositionally biased region" description="Polar residues" evidence="1">
    <location>
        <begin position="296"/>
        <end position="306"/>
    </location>
</feature>
<protein>
    <submittedName>
        <fullName evidence="2">Uncharacterized protein</fullName>
    </submittedName>
</protein>
<organism evidence="2 3">
    <name type="scientific">Daldinia eschscholtzii</name>
    <dbReference type="NCBI Taxonomy" id="292717"/>
    <lineage>
        <taxon>Eukaryota</taxon>
        <taxon>Fungi</taxon>
        <taxon>Dikarya</taxon>
        <taxon>Ascomycota</taxon>
        <taxon>Pezizomycotina</taxon>
        <taxon>Sordariomycetes</taxon>
        <taxon>Xylariomycetidae</taxon>
        <taxon>Xylariales</taxon>
        <taxon>Hypoxylaceae</taxon>
        <taxon>Daldinia</taxon>
    </lineage>
</organism>
<accession>A0AAX6MDR8</accession>
<sequence>MLSQHGPHTFVDDAVYLREHLDSAGGSSLIAKYTGKPPSPLGASYEESTPKTSASNVRRKLAGSRSPLSPARFKSPQGGVEALLQGAAKGVLERGEKLGINQAVRDAMVEIRRNVQEARSSMKAGRDLISEPDSSTTVRAVAMLDRRNRRLAALLDEPLSSLKGLASSGLEDKEKCKDALEIAAAKIQFIKIYLEDSTLELPDEEGPVSSILSDTPTEGDGKPDPEPLSQAVAAIALDPPIQETRPQKPENKKPSPTSPSLPDPDKMDTDDDPLGSGAPAASIAKKLERPQPPIPTRSTLAQSSFSWMLEPDAAPSSSSPSIFPSNLPSATESSHRKRPSANANRERTAFLFGEVAADDSGNAVLPGDIFGMEEIRKGKS</sequence>
<feature type="compositionally biased region" description="Low complexity" evidence="1">
    <location>
        <begin position="315"/>
        <end position="329"/>
    </location>
</feature>
<dbReference type="EMBL" id="JBANMG010000008">
    <property type="protein sequence ID" value="KAK6950342.1"/>
    <property type="molecule type" value="Genomic_DNA"/>
</dbReference>
<name>A0AAX6MDR8_9PEZI</name>
<feature type="compositionally biased region" description="Polar residues" evidence="1">
    <location>
        <begin position="46"/>
        <end position="56"/>
    </location>
</feature>
<evidence type="ECO:0000313" key="3">
    <source>
        <dbReference type="Proteomes" id="UP001369815"/>
    </source>
</evidence>
<keyword evidence="3" id="KW-1185">Reference proteome</keyword>
<comment type="caution">
    <text evidence="2">The sequence shown here is derived from an EMBL/GenBank/DDBJ whole genome shotgun (WGS) entry which is preliminary data.</text>
</comment>
<evidence type="ECO:0000313" key="2">
    <source>
        <dbReference type="EMBL" id="KAK6950342.1"/>
    </source>
</evidence>
<reference evidence="2 3" key="1">
    <citation type="journal article" date="2024" name="Front Chem Biol">
        <title>Unveiling the potential of Daldinia eschscholtzii MFLUCC 19-0629 through bioactivity and bioinformatics studies for enhanced sustainable agriculture production.</title>
        <authorList>
            <person name="Brooks S."/>
            <person name="Weaver J.A."/>
            <person name="Klomchit A."/>
            <person name="Alharthi S.A."/>
            <person name="Onlamun T."/>
            <person name="Nurani R."/>
            <person name="Vong T.K."/>
            <person name="Alberti F."/>
            <person name="Greco C."/>
        </authorList>
    </citation>
    <scope>NUCLEOTIDE SEQUENCE [LARGE SCALE GENOMIC DNA]</scope>
    <source>
        <strain evidence="2">MFLUCC 19-0629</strain>
    </source>
</reference>
<evidence type="ECO:0000256" key="1">
    <source>
        <dbReference type="SAM" id="MobiDB-lite"/>
    </source>
</evidence>
<dbReference type="AlphaFoldDB" id="A0AAX6MDR8"/>